<keyword evidence="3" id="KW-1185">Reference proteome</keyword>
<name>A0A2I1CK35_ASPN1</name>
<keyword evidence="1" id="KW-0472">Membrane</keyword>
<feature type="transmembrane region" description="Helical" evidence="1">
    <location>
        <begin position="53"/>
        <end position="75"/>
    </location>
</feature>
<accession>A0A2I1CK35</accession>
<feature type="transmembrane region" description="Helical" evidence="1">
    <location>
        <begin position="87"/>
        <end position="105"/>
    </location>
</feature>
<evidence type="ECO:0000313" key="2">
    <source>
        <dbReference type="EMBL" id="PKX97981.1"/>
    </source>
</evidence>
<dbReference type="GeneID" id="36531763"/>
<gene>
    <name evidence="2" type="ORF">P174DRAFT_415764</name>
</gene>
<dbReference type="OMA" id="VAPIAKH"/>
<protein>
    <submittedName>
        <fullName evidence="2">Uncharacterized protein</fullName>
    </submittedName>
</protein>
<keyword evidence="1" id="KW-1133">Transmembrane helix</keyword>
<reference evidence="3" key="1">
    <citation type="journal article" date="2018" name="Proc. Natl. Acad. Sci. U.S.A.">
        <title>Linking secondary metabolites to gene clusters through genome sequencing of six diverse Aspergillus species.</title>
        <authorList>
            <person name="Kaerboelling I."/>
            <person name="Vesth T.C."/>
            <person name="Frisvad J.C."/>
            <person name="Nybo J.L."/>
            <person name="Theobald S."/>
            <person name="Kuo A."/>
            <person name="Bowyer P."/>
            <person name="Matsuda Y."/>
            <person name="Mondo S."/>
            <person name="Lyhne E.K."/>
            <person name="Kogle M.E."/>
            <person name="Clum A."/>
            <person name="Lipzen A."/>
            <person name="Salamov A."/>
            <person name="Ngan C.Y."/>
            <person name="Daum C."/>
            <person name="Chiniquy J."/>
            <person name="Barry K."/>
            <person name="LaButti K."/>
            <person name="Haridas S."/>
            <person name="Simmons B.A."/>
            <person name="Magnuson J.K."/>
            <person name="Mortensen U.H."/>
            <person name="Larsen T.O."/>
            <person name="Grigoriev I.V."/>
            <person name="Baker S.E."/>
            <person name="Andersen M.R."/>
        </authorList>
    </citation>
    <scope>NUCLEOTIDE SEQUENCE [LARGE SCALE GENOMIC DNA]</scope>
    <source>
        <strain evidence="3">IBT 16806</strain>
    </source>
</reference>
<dbReference type="Proteomes" id="UP000234474">
    <property type="component" value="Unassembled WGS sequence"/>
</dbReference>
<comment type="caution">
    <text evidence="2">The sequence shown here is derived from an EMBL/GenBank/DDBJ whole genome shotgun (WGS) entry which is preliminary data.</text>
</comment>
<dbReference type="AlphaFoldDB" id="A0A2I1CK35"/>
<dbReference type="OrthoDB" id="4348452at2759"/>
<sequence length="128" mass="14221">MPTTSDTLLPAPAMQALSVSGDDLPVSPLCPIVDSYPGDPIAQYLINPFARHIFKTLLAIYAFLILSYQVCGLWNEEPVCDRRVNHLMYAVVLGISALMVYTHYLRKRLERQQRVSASGEGKTVKGEP</sequence>
<dbReference type="VEuPathDB" id="FungiDB:P174DRAFT_415764"/>
<proteinExistence type="predicted"/>
<dbReference type="RefSeq" id="XP_024686576.1">
    <property type="nucleotide sequence ID" value="XM_024824438.1"/>
</dbReference>
<evidence type="ECO:0000256" key="1">
    <source>
        <dbReference type="SAM" id="Phobius"/>
    </source>
</evidence>
<evidence type="ECO:0000313" key="3">
    <source>
        <dbReference type="Proteomes" id="UP000234474"/>
    </source>
</evidence>
<dbReference type="EMBL" id="MSZS01000001">
    <property type="protein sequence ID" value="PKX97981.1"/>
    <property type="molecule type" value="Genomic_DNA"/>
</dbReference>
<keyword evidence="1" id="KW-0812">Transmembrane</keyword>
<organism evidence="2 3">
    <name type="scientific">Aspergillus novofumigatus (strain IBT 16806)</name>
    <dbReference type="NCBI Taxonomy" id="1392255"/>
    <lineage>
        <taxon>Eukaryota</taxon>
        <taxon>Fungi</taxon>
        <taxon>Dikarya</taxon>
        <taxon>Ascomycota</taxon>
        <taxon>Pezizomycotina</taxon>
        <taxon>Eurotiomycetes</taxon>
        <taxon>Eurotiomycetidae</taxon>
        <taxon>Eurotiales</taxon>
        <taxon>Aspergillaceae</taxon>
        <taxon>Aspergillus</taxon>
        <taxon>Aspergillus subgen. Fumigati</taxon>
    </lineage>
</organism>